<reference evidence="2 3" key="1">
    <citation type="submission" date="2017-04" db="EMBL/GenBank/DDBJ databases">
        <title>Draft genome sequence of Zooshikella ganghwensis VG4 isolated from Red Sea sediments.</title>
        <authorList>
            <person name="Rehman Z."/>
            <person name="Alam I."/>
            <person name="Kamau A."/>
            <person name="Bajic V."/>
            <person name="Leiknes T."/>
        </authorList>
    </citation>
    <scope>NUCLEOTIDE SEQUENCE [LARGE SCALE GENOMIC DNA]</scope>
    <source>
        <strain evidence="2 3">VG4</strain>
    </source>
</reference>
<evidence type="ECO:0000313" key="2">
    <source>
        <dbReference type="EMBL" id="RDH43166.1"/>
    </source>
</evidence>
<dbReference type="Pfam" id="PF13358">
    <property type="entry name" value="DDE_3"/>
    <property type="match status" value="1"/>
</dbReference>
<evidence type="ECO:0000313" key="3">
    <source>
        <dbReference type="Proteomes" id="UP000257039"/>
    </source>
</evidence>
<feature type="domain" description="Tc1-like transposase DDE" evidence="1">
    <location>
        <begin position="4"/>
        <end position="36"/>
    </location>
</feature>
<protein>
    <recommendedName>
        <fullName evidence="1">Tc1-like transposase DDE domain-containing protein</fullName>
    </recommendedName>
</protein>
<dbReference type="Proteomes" id="UP000257039">
    <property type="component" value="Unassembled WGS sequence"/>
</dbReference>
<dbReference type="InterPro" id="IPR038717">
    <property type="entry name" value="Tc1-like_DDE_dom"/>
</dbReference>
<organism evidence="2 3">
    <name type="scientific">Zooshikella ganghwensis</name>
    <dbReference type="NCBI Taxonomy" id="202772"/>
    <lineage>
        <taxon>Bacteria</taxon>
        <taxon>Pseudomonadati</taxon>
        <taxon>Pseudomonadota</taxon>
        <taxon>Gammaproteobacteria</taxon>
        <taxon>Oceanospirillales</taxon>
        <taxon>Zooshikellaceae</taxon>
        <taxon>Zooshikella</taxon>
    </lineage>
</organism>
<sequence>MVIQCKKVRQVVAGQQGKLSIFLLPPYAPDLNPDELI</sequence>
<dbReference type="EMBL" id="NDXW01000001">
    <property type="protein sequence ID" value="RDH43166.1"/>
    <property type="molecule type" value="Genomic_DNA"/>
</dbReference>
<evidence type="ECO:0000259" key="1">
    <source>
        <dbReference type="Pfam" id="PF13358"/>
    </source>
</evidence>
<keyword evidence="3" id="KW-1185">Reference proteome</keyword>
<name>A0A4P9VKC4_9GAMM</name>
<proteinExistence type="predicted"/>
<comment type="caution">
    <text evidence="2">The sequence shown here is derived from an EMBL/GenBank/DDBJ whole genome shotgun (WGS) entry which is preliminary data.</text>
</comment>
<gene>
    <name evidence="2" type="ORF">B9G39_06735</name>
</gene>
<dbReference type="AlphaFoldDB" id="A0A4P9VKC4"/>
<accession>A0A4P9VKC4</accession>